<evidence type="ECO:0000313" key="4">
    <source>
        <dbReference type="Proteomes" id="UP001287356"/>
    </source>
</evidence>
<feature type="region of interest" description="Disordered" evidence="1">
    <location>
        <begin position="1"/>
        <end position="23"/>
    </location>
</feature>
<dbReference type="Pfam" id="PF20253">
    <property type="entry name" value="DUF6604"/>
    <property type="match status" value="1"/>
</dbReference>
<reference evidence="3" key="2">
    <citation type="submission" date="2023-06" db="EMBL/GenBank/DDBJ databases">
        <authorList>
            <consortium name="Lawrence Berkeley National Laboratory"/>
            <person name="Haridas S."/>
            <person name="Hensen N."/>
            <person name="Bonometti L."/>
            <person name="Westerberg I."/>
            <person name="Brannstrom I.O."/>
            <person name="Guillou S."/>
            <person name="Cros-Aarteil S."/>
            <person name="Calhoun S."/>
            <person name="Kuo A."/>
            <person name="Mondo S."/>
            <person name="Pangilinan J."/>
            <person name="Riley R."/>
            <person name="Labutti K."/>
            <person name="Andreopoulos B."/>
            <person name="Lipzen A."/>
            <person name="Chen C."/>
            <person name="Yanf M."/>
            <person name="Daum C."/>
            <person name="Ng V."/>
            <person name="Clum A."/>
            <person name="Steindorff A."/>
            <person name="Ohm R."/>
            <person name="Martin F."/>
            <person name="Silar P."/>
            <person name="Natvig D."/>
            <person name="Lalanne C."/>
            <person name="Gautier V."/>
            <person name="Ament-Velasquez S.L."/>
            <person name="Kruys A."/>
            <person name="Hutchinson M.I."/>
            <person name="Powell A.J."/>
            <person name="Barry K."/>
            <person name="Miller A.N."/>
            <person name="Grigoriev I.V."/>
            <person name="Debuchy R."/>
            <person name="Gladieux P."/>
            <person name="Thoren M.H."/>
            <person name="Johannesson H."/>
        </authorList>
    </citation>
    <scope>NUCLEOTIDE SEQUENCE</scope>
    <source>
        <strain evidence="3">CBS 958.72</strain>
    </source>
</reference>
<name>A0AAE0JS29_9PEZI</name>
<gene>
    <name evidence="3" type="ORF">B0T24DRAFT_671753</name>
</gene>
<evidence type="ECO:0000313" key="3">
    <source>
        <dbReference type="EMBL" id="KAK3360859.1"/>
    </source>
</evidence>
<feature type="domain" description="DUF6604" evidence="2">
    <location>
        <begin position="27"/>
        <end position="162"/>
    </location>
</feature>
<accession>A0AAE0JS29</accession>
<evidence type="ECO:0000259" key="2">
    <source>
        <dbReference type="Pfam" id="PF20253"/>
    </source>
</evidence>
<dbReference type="InterPro" id="IPR046539">
    <property type="entry name" value="DUF6604"/>
</dbReference>
<organism evidence="3 4">
    <name type="scientific">Lasiosphaeria ovina</name>
    <dbReference type="NCBI Taxonomy" id="92902"/>
    <lineage>
        <taxon>Eukaryota</taxon>
        <taxon>Fungi</taxon>
        <taxon>Dikarya</taxon>
        <taxon>Ascomycota</taxon>
        <taxon>Pezizomycotina</taxon>
        <taxon>Sordariomycetes</taxon>
        <taxon>Sordariomycetidae</taxon>
        <taxon>Sordariales</taxon>
        <taxon>Lasiosphaeriaceae</taxon>
        <taxon>Lasiosphaeria</taxon>
    </lineage>
</organism>
<dbReference type="EMBL" id="JAULSN010000014">
    <property type="protein sequence ID" value="KAK3360859.1"/>
    <property type="molecule type" value="Genomic_DNA"/>
</dbReference>
<dbReference type="AlphaFoldDB" id="A0AAE0JS29"/>
<sequence length="202" mass="22959">MASTNANATNAADPNKPSESVARDVAQYRKDTKTFEDWLFLVSDEIIRTNPTKMKPSDPRIGDHTTRDWAPRSRLVVQFRKSVPSYILPTIKSAFETRQKVYNLYKAMDGNTAHEDRQHRFFIQSLTESFDILGGPEWVREREARRQAAIAAATPQEDGWTNASMATKKSRHRIRVHQLVVCQEQVAIVTSGLESWPSSSPN</sequence>
<keyword evidence="4" id="KW-1185">Reference proteome</keyword>
<comment type="caution">
    <text evidence="3">The sequence shown here is derived from an EMBL/GenBank/DDBJ whole genome shotgun (WGS) entry which is preliminary data.</text>
</comment>
<protein>
    <recommendedName>
        <fullName evidence="2">DUF6604 domain-containing protein</fullName>
    </recommendedName>
</protein>
<dbReference type="Proteomes" id="UP001287356">
    <property type="component" value="Unassembled WGS sequence"/>
</dbReference>
<proteinExistence type="predicted"/>
<reference evidence="3" key="1">
    <citation type="journal article" date="2023" name="Mol. Phylogenet. Evol.">
        <title>Genome-scale phylogeny and comparative genomics of the fungal order Sordariales.</title>
        <authorList>
            <person name="Hensen N."/>
            <person name="Bonometti L."/>
            <person name="Westerberg I."/>
            <person name="Brannstrom I.O."/>
            <person name="Guillou S."/>
            <person name="Cros-Aarteil S."/>
            <person name="Calhoun S."/>
            <person name="Haridas S."/>
            <person name="Kuo A."/>
            <person name="Mondo S."/>
            <person name="Pangilinan J."/>
            <person name="Riley R."/>
            <person name="LaButti K."/>
            <person name="Andreopoulos B."/>
            <person name="Lipzen A."/>
            <person name="Chen C."/>
            <person name="Yan M."/>
            <person name="Daum C."/>
            <person name="Ng V."/>
            <person name="Clum A."/>
            <person name="Steindorff A."/>
            <person name="Ohm R.A."/>
            <person name="Martin F."/>
            <person name="Silar P."/>
            <person name="Natvig D.O."/>
            <person name="Lalanne C."/>
            <person name="Gautier V."/>
            <person name="Ament-Velasquez S.L."/>
            <person name="Kruys A."/>
            <person name="Hutchinson M.I."/>
            <person name="Powell A.J."/>
            <person name="Barry K."/>
            <person name="Miller A.N."/>
            <person name="Grigoriev I.V."/>
            <person name="Debuchy R."/>
            <person name="Gladieux P."/>
            <person name="Hiltunen Thoren M."/>
            <person name="Johannesson H."/>
        </authorList>
    </citation>
    <scope>NUCLEOTIDE SEQUENCE</scope>
    <source>
        <strain evidence="3">CBS 958.72</strain>
    </source>
</reference>
<evidence type="ECO:0000256" key="1">
    <source>
        <dbReference type="SAM" id="MobiDB-lite"/>
    </source>
</evidence>
<feature type="compositionally biased region" description="Low complexity" evidence="1">
    <location>
        <begin position="1"/>
        <end position="12"/>
    </location>
</feature>